<dbReference type="InterPro" id="IPR013154">
    <property type="entry name" value="ADH-like_N"/>
</dbReference>
<comment type="similarity">
    <text evidence="5">Belongs to the zinc-containing alcohol dehydrogenase family.</text>
</comment>
<reference evidence="8" key="1">
    <citation type="submission" date="2016-10" db="EMBL/GenBank/DDBJ databases">
        <authorList>
            <person name="Varghese N."/>
            <person name="Submissions S."/>
        </authorList>
    </citation>
    <scope>NUCLEOTIDE SEQUENCE [LARGE SCALE GENOMIC DNA]</scope>
    <source>
        <strain evidence="8">DSM 15282</strain>
    </source>
</reference>
<dbReference type="RefSeq" id="WP_091653606.1">
    <property type="nucleotide sequence ID" value="NZ_FOVW01000005.1"/>
</dbReference>
<keyword evidence="4" id="KW-0560">Oxidoreductase</keyword>
<dbReference type="InterPro" id="IPR011032">
    <property type="entry name" value="GroES-like_sf"/>
</dbReference>
<dbReference type="Gene3D" id="3.90.180.10">
    <property type="entry name" value="Medium-chain alcohol dehydrogenases, catalytic domain"/>
    <property type="match status" value="1"/>
</dbReference>
<protein>
    <submittedName>
        <fullName evidence="7">Uncharacterized zinc-type alcohol dehydrogenase-like protein</fullName>
    </submittedName>
</protein>
<dbReference type="Gene3D" id="3.40.50.720">
    <property type="entry name" value="NAD(P)-binding Rossmann-like Domain"/>
    <property type="match status" value="1"/>
</dbReference>
<sequence length="350" mass="37890">MKTVKAYAAFEAEKPLGPYDLERRSVGAKDVEIEILYCGVCHSDIHTARNEWGGSTMYPVVPGHEIVGKVTAVGQEVSKFKVGDTVGVGCMVDSCQKCQNCEADLEQFCENGMSGTYNSYLQDKKTITYGGYSSSIVVTENFVLSVSDKLPLEGVAPLLCAGITTYSPLRHWNVKKGDKVAVVGLGGLGHMAVKLASAMGAEVTMLSRSPEKAKDADSLGAHHFELTTDPKNMKRLKGSYDIIIDTVSASHDYSAYLNLLRTDGVMVLLGVPPTPEQIHATSLIFGRKSLAGSLIGGIKETQEMLDFCAEHGIVSDVEVIPIDKINEAYERTIAGDVHYRFVIDMASLKK</sequence>
<comment type="cofactor">
    <cofactor evidence="1 5">
        <name>Zn(2+)</name>
        <dbReference type="ChEBI" id="CHEBI:29105"/>
    </cofactor>
</comment>
<keyword evidence="2 5" id="KW-0479">Metal-binding</keyword>
<dbReference type="InterPro" id="IPR002328">
    <property type="entry name" value="ADH_Zn_CS"/>
</dbReference>
<dbReference type="InterPro" id="IPR020843">
    <property type="entry name" value="ER"/>
</dbReference>
<accession>A0A1I5GBI7</accession>
<evidence type="ECO:0000256" key="5">
    <source>
        <dbReference type="RuleBase" id="RU361277"/>
    </source>
</evidence>
<dbReference type="Pfam" id="PF08240">
    <property type="entry name" value="ADH_N"/>
    <property type="match status" value="1"/>
</dbReference>
<evidence type="ECO:0000313" key="8">
    <source>
        <dbReference type="Proteomes" id="UP000199564"/>
    </source>
</evidence>
<dbReference type="EMBL" id="FOVW01000005">
    <property type="protein sequence ID" value="SFO33326.1"/>
    <property type="molecule type" value="Genomic_DNA"/>
</dbReference>
<dbReference type="GO" id="GO:0008106">
    <property type="term" value="F:alcohol dehydrogenase (NADP+) activity"/>
    <property type="evidence" value="ECO:0007669"/>
    <property type="project" value="UniProtKB-ARBA"/>
</dbReference>
<evidence type="ECO:0000259" key="6">
    <source>
        <dbReference type="SMART" id="SM00829"/>
    </source>
</evidence>
<dbReference type="GO" id="GO:0008270">
    <property type="term" value="F:zinc ion binding"/>
    <property type="evidence" value="ECO:0007669"/>
    <property type="project" value="InterPro"/>
</dbReference>
<dbReference type="PROSITE" id="PS00059">
    <property type="entry name" value="ADH_ZINC"/>
    <property type="match status" value="1"/>
</dbReference>
<keyword evidence="3 5" id="KW-0862">Zinc</keyword>
<dbReference type="SUPFAM" id="SSF50129">
    <property type="entry name" value="GroES-like"/>
    <property type="match status" value="1"/>
</dbReference>
<keyword evidence="8" id="KW-1185">Reference proteome</keyword>
<proteinExistence type="inferred from homology"/>
<dbReference type="Pfam" id="PF00107">
    <property type="entry name" value="ADH_zinc_N"/>
    <property type="match status" value="1"/>
</dbReference>
<evidence type="ECO:0000256" key="4">
    <source>
        <dbReference type="ARBA" id="ARBA00023002"/>
    </source>
</evidence>
<dbReference type="PANTHER" id="PTHR42683">
    <property type="entry name" value="ALDEHYDE REDUCTASE"/>
    <property type="match status" value="1"/>
</dbReference>
<name>A0A1I5GBI7_9BACT</name>
<dbReference type="AlphaFoldDB" id="A0A1I5GBI7"/>
<dbReference type="SMART" id="SM00829">
    <property type="entry name" value="PKS_ER"/>
    <property type="match status" value="1"/>
</dbReference>
<evidence type="ECO:0000256" key="3">
    <source>
        <dbReference type="ARBA" id="ARBA00022833"/>
    </source>
</evidence>
<feature type="domain" description="Enoyl reductase (ER)" evidence="6">
    <location>
        <begin position="8"/>
        <end position="343"/>
    </location>
</feature>
<dbReference type="InterPro" id="IPR013149">
    <property type="entry name" value="ADH-like_C"/>
</dbReference>
<dbReference type="FunFam" id="3.40.50.720:FF:000022">
    <property type="entry name" value="Cinnamyl alcohol dehydrogenase"/>
    <property type="match status" value="1"/>
</dbReference>
<evidence type="ECO:0000256" key="1">
    <source>
        <dbReference type="ARBA" id="ARBA00001947"/>
    </source>
</evidence>
<evidence type="ECO:0000313" key="7">
    <source>
        <dbReference type="EMBL" id="SFO33326.1"/>
    </source>
</evidence>
<dbReference type="InterPro" id="IPR047109">
    <property type="entry name" value="CAD-like"/>
</dbReference>
<dbReference type="InterPro" id="IPR036291">
    <property type="entry name" value="NAD(P)-bd_dom_sf"/>
</dbReference>
<dbReference type="Proteomes" id="UP000199564">
    <property type="component" value="Unassembled WGS sequence"/>
</dbReference>
<dbReference type="SUPFAM" id="SSF51735">
    <property type="entry name" value="NAD(P)-binding Rossmann-fold domains"/>
    <property type="match status" value="1"/>
</dbReference>
<evidence type="ECO:0000256" key="2">
    <source>
        <dbReference type="ARBA" id="ARBA00022723"/>
    </source>
</evidence>
<gene>
    <name evidence="7" type="ORF">SAMN04488519_105299</name>
</gene>
<dbReference type="STRING" id="226506.SAMN04488519_105299"/>
<organism evidence="7 8">
    <name type="scientific">Algoriphagus ornithinivorans</name>
    <dbReference type="NCBI Taxonomy" id="226506"/>
    <lineage>
        <taxon>Bacteria</taxon>
        <taxon>Pseudomonadati</taxon>
        <taxon>Bacteroidota</taxon>
        <taxon>Cytophagia</taxon>
        <taxon>Cytophagales</taxon>
        <taxon>Cyclobacteriaceae</taxon>
        <taxon>Algoriphagus</taxon>
    </lineage>
</organism>
<dbReference type="CDD" id="cd05283">
    <property type="entry name" value="CAD1"/>
    <property type="match status" value="1"/>
</dbReference>